<dbReference type="SMART" id="SM00320">
    <property type="entry name" value="WD40"/>
    <property type="match status" value="3"/>
</dbReference>
<organism evidence="2 3">
    <name type="scientific">Danaus plexippus plexippus</name>
    <dbReference type="NCBI Taxonomy" id="278856"/>
    <lineage>
        <taxon>Eukaryota</taxon>
        <taxon>Metazoa</taxon>
        <taxon>Ecdysozoa</taxon>
        <taxon>Arthropoda</taxon>
        <taxon>Hexapoda</taxon>
        <taxon>Insecta</taxon>
        <taxon>Pterygota</taxon>
        <taxon>Neoptera</taxon>
        <taxon>Endopterygota</taxon>
        <taxon>Lepidoptera</taxon>
        <taxon>Glossata</taxon>
        <taxon>Ditrysia</taxon>
        <taxon>Papilionoidea</taxon>
        <taxon>Nymphalidae</taxon>
        <taxon>Danainae</taxon>
        <taxon>Danaini</taxon>
        <taxon>Danaina</taxon>
        <taxon>Danaus</taxon>
        <taxon>Danaus</taxon>
    </lineage>
</organism>
<proteinExistence type="predicted"/>
<dbReference type="SUPFAM" id="SSF50978">
    <property type="entry name" value="WD40 repeat-like"/>
    <property type="match status" value="1"/>
</dbReference>
<name>A0A212FHD9_DANPL</name>
<sequence length="573" mass="64102">MSIKSQKSLNDECSEIFEKSYSVRSASEESLTCDEDEDSLSRELLMKLTPAVLSKLRRCFKKAKEKNAGDVDKRVEEVMRAAAAEEGIEFAATANPTPQATLCLDEKGFVTAFEQIFGHRKYSVHARQLFRSLDMFGGGRVWWKQVVGRLVAAGARTTSSRVERWDDLLPGGIKKLKHCKRETIVKVVSIEREDSFCYVIITRGGRVGVYSGQLELLNTYECLAYKPFLNPGDESELIFGNERGDLTRMRFLQPRISLLHLKSPDNINYYFWMELSSAPHTTYVSISTWRKVHSRSVRRVMYERDGDIVMSCSLDNTVSVRSRHARGKLDDYVFKVQRGVSCFVVVSSLHLVVTGSPDGVVRLWSSPQGCQFASLSAPGIVAILDVAVVTSSEIVVAYCNNCNIHIWDLFEECLLQTVKIRFPFLGVLGKKVEFGPYCIHFVSPRPAGPKPSQSTDVLTPVAADSSSDQDLEELLEKAGLQGILEKDFVLMRGLKHDLNEKLHRMGTVMKTMHAAVSLGAPHLALVAYPPVNVPRPTLERSWITRFIPESTSNTPSGSDLSTPRNCKLKLSHN</sequence>
<reference evidence="2 3" key="1">
    <citation type="journal article" date="2011" name="Cell">
        <title>The monarch butterfly genome yields insights into long-distance migration.</title>
        <authorList>
            <person name="Zhan S."/>
            <person name="Merlin C."/>
            <person name="Boore J.L."/>
            <person name="Reppert S.M."/>
        </authorList>
    </citation>
    <scope>NUCLEOTIDE SEQUENCE [LARGE SCALE GENOMIC DNA]</scope>
    <source>
        <strain evidence="2">F-2</strain>
    </source>
</reference>
<gene>
    <name evidence="2" type="ORF">KGM_212647</name>
</gene>
<dbReference type="eggNOG" id="KOG0266">
    <property type="taxonomic scope" value="Eukaryota"/>
</dbReference>
<keyword evidence="3" id="KW-1185">Reference proteome</keyword>
<evidence type="ECO:0000256" key="1">
    <source>
        <dbReference type="ARBA" id="ARBA00022737"/>
    </source>
</evidence>
<keyword evidence="1" id="KW-0677">Repeat</keyword>
<dbReference type="InParanoid" id="A0A212FHD9"/>
<dbReference type="KEGG" id="dpl:KGM_212647"/>
<evidence type="ECO:0000313" key="2">
    <source>
        <dbReference type="EMBL" id="OWR53133.1"/>
    </source>
</evidence>
<dbReference type="InterPro" id="IPR001680">
    <property type="entry name" value="WD40_rpt"/>
</dbReference>
<dbReference type="InterPro" id="IPR015943">
    <property type="entry name" value="WD40/YVTN_repeat-like_dom_sf"/>
</dbReference>
<dbReference type="Gene3D" id="2.130.10.10">
    <property type="entry name" value="YVTN repeat-like/Quinoprotein amine dehydrogenase"/>
    <property type="match status" value="1"/>
</dbReference>
<comment type="caution">
    <text evidence="2">The sequence shown here is derived from an EMBL/GenBank/DDBJ whole genome shotgun (WGS) entry which is preliminary data.</text>
</comment>
<dbReference type="EMBL" id="AGBW02008507">
    <property type="protein sequence ID" value="OWR53133.1"/>
    <property type="molecule type" value="Genomic_DNA"/>
</dbReference>
<evidence type="ECO:0000313" key="3">
    <source>
        <dbReference type="Proteomes" id="UP000007151"/>
    </source>
</evidence>
<dbReference type="AlphaFoldDB" id="A0A212FHD9"/>
<dbReference type="InterPro" id="IPR051242">
    <property type="entry name" value="WD-EF-hand_domain"/>
</dbReference>
<dbReference type="Proteomes" id="UP000007151">
    <property type="component" value="Unassembled WGS sequence"/>
</dbReference>
<accession>A0A212FHD9</accession>
<protein>
    <submittedName>
        <fullName evidence="2">Uncharacterized protein</fullName>
    </submittedName>
</protein>
<dbReference type="PANTHER" id="PTHR44324:SF3">
    <property type="entry name" value="WD REPEAT-CONTAINING PROTEIN 49-LIKE"/>
    <property type="match status" value="1"/>
</dbReference>
<dbReference type="PANTHER" id="PTHR44324">
    <property type="entry name" value="WD40 REPEAT DOMAIN 95"/>
    <property type="match status" value="1"/>
</dbReference>
<dbReference type="InterPro" id="IPR036322">
    <property type="entry name" value="WD40_repeat_dom_sf"/>
</dbReference>
<dbReference type="STRING" id="278856.A0A212FHD9"/>